<dbReference type="PANTHER" id="PTHR47331">
    <property type="entry name" value="PHD-TYPE DOMAIN-CONTAINING PROTEIN"/>
    <property type="match status" value="1"/>
</dbReference>
<reference evidence="1" key="1">
    <citation type="submission" date="2020-07" db="EMBL/GenBank/DDBJ databases">
        <title>Multicomponent nature underlies the extraordinary mechanical properties of spider dragline silk.</title>
        <authorList>
            <person name="Kono N."/>
            <person name="Nakamura H."/>
            <person name="Mori M."/>
            <person name="Yoshida Y."/>
            <person name="Ohtoshi R."/>
            <person name="Malay A.D."/>
            <person name="Moran D.A.P."/>
            <person name="Tomita M."/>
            <person name="Numata K."/>
            <person name="Arakawa K."/>
        </authorList>
    </citation>
    <scope>NUCLEOTIDE SEQUENCE</scope>
</reference>
<keyword evidence="2" id="KW-1185">Reference proteome</keyword>
<evidence type="ECO:0000313" key="2">
    <source>
        <dbReference type="Proteomes" id="UP000887116"/>
    </source>
</evidence>
<dbReference type="InterPro" id="IPR008042">
    <property type="entry name" value="Retrotrans_Pao"/>
</dbReference>
<proteinExistence type="predicted"/>
<accession>A0A8X6KXT4</accession>
<dbReference type="Pfam" id="PF05380">
    <property type="entry name" value="Peptidase_A17"/>
    <property type="match status" value="1"/>
</dbReference>
<evidence type="ECO:0000313" key="1">
    <source>
        <dbReference type="EMBL" id="GFQ88221.1"/>
    </source>
</evidence>
<sequence length="226" mass="26066">MVSCSPARPDKLRSPCEKWLFQETVFDYIVVGNSNKIEEKSYCGLAVNSKINSDSPNQQLWVFWEIEKVDESSKEYSLEEEICETQYQNTYYRNEEGRYVVQLPFNKNPNCLEWDELLSNPIAKEWNDFVSTLPVIQNIHIPRLVLRKGRIFLHGFADASTATYGAVLHVQLISKEDLSSRLLCSKYRVATVKLITILRLELCACVLLAQLLEKVLHFLTLPLCSK</sequence>
<dbReference type="EMBL" id="BMAO01013352">
    <property type="protein sequence ID" value="GFQ88221.1"/>
    <property type="molecule type" value="Genomic_DNA"/>
</dbReference>
<organism evidence="1 2">
    <name type="scientific">Trichonephila clavata</name>
    <name type="common">Joro spider</name>
    <name type="synonym">Nephila clavata</name>
    <dbReference type="NCBI Taxonomy" id="2740835"/>
    <lineage>
        <taxon>Eukaryota</taxon>
        <taxon>Metazoa</taxon>
        <taxon>Ecdysozoa</taxon>
        <taxon>Arthropoda</taxon>
        <taxon>Chelicerata</taxon>
        <taxon>Arachnida</taxon>
        <taxon>Araneae</taxon>
        <taxon>Araneomorphae</taxon>
        <taxon>Entelegynae</taxon>
        <taxon>Araneoidea</taxon>
        <taxon>Nephilidae</taxon>
        <taxon>Trichonephila</taxon>
    </lineage>
</organism>
<dbReference type="OrthoDB" id="6435651at2759"/>
<gene>
    <name evidence="1" type="primary">AVEN_150444_1</name>
    <name evidence="1" type="ORF">TNCT_362011</name>
</gene>
<comment type="caution">
    <text evidence="1">The sequence shown here is derived from an EMBL/GenBank/DDBJ whole genome shotgun (WGS) entry which is preliminary data.</text>
</comment>
<name>A0A8X6KXT4_TRICU</name>
<protein>
    <submittedName>
        <fullName evidence="1">Uncharacterized protein</fullName>
    </submittedName>
</protein>
<dbReference type="Proteomes" id="UP000887116">
    <property type="component" value="Unassembled WGS sequence"/>
</dbReference>
<dbReference type="AlphaFoldDB" id="A0A8X6KXT4"/>